<dbReference type="Proteomes" id="UP000467840">
    <property type="component" value="Chromosome 6"/>
</dbReference>
<feature type="region of interest" description="Disordered" evidence="1">
    <location>
        <begin position="125"/>
        <end position="151"/>
    </location>
</feature>
<reference evidence="2 3" key="1">
    <citation type="journal article" date="2020" name="Mol. Plant">
        <title>The Chromosome-Based Rubber Tree Genome Provides New Insights into Spurge Genome Evolution and Rubber Biosynthesis.</title>
        <authorList>
            <person name="Liu J."/>
            <person name="Shi C."/>
            <person name="Shi C.C."/>
            <person name="Li W."/>
            <person name="Zhang Q.J."/>
            <person name="Zhang Y."/>
            <person name="Li K."/>
            <person name="Lu H.F."/>
            <person name="Shi C."/>
            <person name="Zhu S.T."/>
            <person name="Xiao Z.Y."/>
            <person name="Nan H."/>
            <person name="Yue Y."/>
            <person name="Zhu X.G."/>
            <person name="Wu Y."/>
            <person name="Hong X.N."/>
            <person name="Fan G.Y."/>
            <person name="Tong Y."/>
            <person name="Zhang D."/>
            <person name="Mao C.L."/>
            <person name="Liu Y.L."/>
            <person name="Hao S.J."/>
            <person name="Liu W.Q."/>
            <person name="Lv M.Q."/>
            <person name="Zhang H.B."/>
            <person name="Liu Y."/>
            <person name="Hu-Tang G.R."/>
            <person name="Wang J.P."/>
            <person name="Wang J.H."/>
            <person name="Sun Y.H."/>
            <person name="Ni S.B."/>
            <person name="Chen W.B."/>
            <person name="Zhang X.C."/>
            <person name="Jiao Y.N."/>
            <person name="Eichler E.E."/>
            <person name="Li G.H."/>
            <person name="Liu X."/>
            <person name="Gao L.Z."/>
        </authorList>
    </citation>
    <scope>NUCLEOTIDE SEQUENCE [LARGE SCALE GENOMIC DNA]</scope>
    <source>
        <strain evidence="3">cv. GT1</strain>
        <tissue evidence="2">Leaf</tissue>
    </source>
</reference>
<sequence>MWVVWALVRINHLRPAIPTPPLSVRGCLSPHVPTVNLEMVLILLTYRQRYPCSSLQISVVPVGRFRSFERKRNRLRVSSISIVRVTVLIESFQGGVADDYTATAAQDLESHLVKSLGKRASTIVAEDSAREVPTGPNPLHHNNNPARPRAL</sequence>
<proteinExistence type="predicted"/>
<dbReference type="InterPro" id="IPR044962">
    <property type="entry name" value="CLV3/ESR"/>
</dbReference>
<protein>
    <submittedName>
        <fullName evidence="2">Uncharacterized protein</fullName>
    </submittedName>
</protein>
<gene>
    <name evidence="2" type="ORF">GH714_039654</name>
</gene>
<evidence type="ECO:0000256" key="1">
    <source>
        <dbReference type="SAM" id="MobiDB-lite"/>
    </source>
</evidence>
<dbReference type="PANTHER" id="PTHR36349">
    <property type="entry name" value="PROTEIN CLAVATA 3"/>
    <property type="match status" value="1"/>
</dbReference>
<dbReference type="PANTHER" id="PTHR36349:SF1">
    <property type="entry name" value="CLAVATA3_ESR (CLE) GENE FAMILY MEMBER"/>
    <property type="match status" value="1"/>
</dbReference>
<accession>A0A6A6MZ31</accession>
<keyword evidence="3" id="KW-1185">Reference proteome</keyword>
<dbReference type="GO" id="GO:0033612">
    <property type="term" value="F:receptor serine/threonine kinase binding"/>
    <property type="evidence" value="ECO:0007669"/>
    <property type="project" value="InterPro"/>
</dbReference>
<dbReference type="AlphaFoldDB" id="A0A6A6MZ31"/>
<evidence type="ECO:0000313" key="2">
    <source>
        <dbReference type="EMBL" id="KAF2317718.1"/>
    </source>
</evidence>
<organism evidence="2 3">
    <name type="scientific">Hevea brasiliensis</name>
    <name type="common">Para rubber tree</name>
    <name type="synonym">Siphonia brasiliensis</name>
    <dbReference type="NCBI Taxonomy" id="3981"/>
    <lineage>
        <taxon>Eukaryota</taxon>
        <taxon>Viridiplantae</taxon>
        <taxon>Streptophyta</taxon>
        <taxon>Embryophyta</taxon>
        <taxon>Tracheophyta</taxon>
        <taxon>Spermatophyta</taxon>
        <taxon>Magnoliopsida</taxon>
        <taxon>eudicotyledons</taxon>
        <taxon>Gunneridae</taxon>
        <taxon>Pentapetalae</taxon>
        <taxon>rosids</taxon>
        <taxon>fabids</taxon>
        <taxon>Malpighiales</taxon>
        <taxon>Euphorbiaceae</taxon>
        <taxon>Crotonoideae</taxon>
        <taxon>Micrandreae</taxon>
        <taxon>Hevea</taxon>
    </lineage>
</organism>
<comment type="caution">
    <text evidence="2">The sequence shown here is derived from an EMBL/GenBank/DDBJ whole genome shotgun (WGS) entry which is preliminary data.</text>
</comment>
<evidence type="ECO:0000313" key="3">
    <source>
        <dbReference type="Proteomes" id="UP000467840"/>
    </source>
</evidence>
<dbReference type="EMBL" id="JAAGAX010000004">
    <property type="protein sequence ID" value="KAF2317718.1"/>
    <property type="molecule type" value="Genomic_DNA"/>
</dbReference>
<name>A0A6A6MZ31_HEVBR</name>